<protein>
    <submittedName>
        <fullName evidence="8">Major facilitator superfamily domain, general substrate transporter</fullName>
    </submittedName>
</protein>
<organism evidence="8 9">
    <name type="scientific">Penicillium patulum</name>
    <name type="common">Penicillium griseofulvum</name>
    <dbReference type="NCBI Taxonomy" id="5078"/>
    <lineage>
        <taxon>Eukaryota</taxon>
        <taxon>Fungi</taxon>
        <taxon>Dikarya</taxon>
        <taxon>Ascomycota</taxon>
        <taxon>Pezizomycotina</taxon>
        <taxon>Eurotiomycetes</taxon>
        <taxon>Eurotiomycetidae</taxon>
        <taxon>Eurotiales</taxon>
        <taxon>Aspergillaceae</taxon>
        <taxon>Penicillium</taxon>
    </lineage>
</organism>
<feature type="transmembrane region" description="Helical" evidence="6">
    <location>
        <begin position="337"/>
        <end position="355"/>
    </location>
</feature>
<evidence type="ECO:0000313" key="8">
    <source>
        <dbReference type="EMBL" id="KXG48945.1"/>
    </source>
</evidence>
<gene>
    <name evidence="8" type="ORF">PGRI_028150</name>
</gene>
<dbReference type="CDD" id="cd17502">
    <property type="entry name" value="MFS_Azr1_MDR_like"/>
    <property type="match status" value="1"/>
</dbReference>
<feature type="transmembrane region" description="Helical" evidence="6">
    <location>
        <begin position="104"/>
        <end position="125"/>
    </location>
</feature>
<reference evidence="8 9" key="1">
    <citation type="journal article" date="2016" name="BMC Genomics">
        <title>Genome sequencing and secondary metabolism of the postharvest pathogen Penicillium griseofulvum.</title>
        <authorList>
            <person name="Banani H."/>
            <person name="Marcet-Houben M."/>
            <person name="Ballester A.R."/>
            <person name="Abbruscato P."/>
            <person name="Gonzalez-Candelas L."/>
            <person name="Gabaldon T."/>
            <person name="Spadaro D."/>
        </authorList>
    </citation>
    <scope>NUCLEOTIDE SEQUENCE [LARGE SCALE GENOMIC DNA]</scope>
    <source>
        <strain evidence="8 9">PG3</strain>
    </source>
</reference>
<evidence type="ECO:0000256" key="1">
    <source>
        <dbReference type="ARBA" id="ARBA00004141"/>
    </source>
</evidence>
<dbReference type="InterPro" id="IPR036259">
    <property type="entry name" value="MFS_trans_sf"/>
</dbReference>
<dbReference type="PANTHER" id="PTHR23501">
    <property type="entry name" value="MAJOR FACILITATOR SUPERFAMILY"/>
    <property type="match status" value="1"/>
</dbReference>
<dbReference type="PRINTS" id="PR01036">
    <property type="entry name" value="TCRTETB"/>
</dbReference>
<keyword evidence="4 6" id="KW-0472">Membrane</keyword>
<feature type="transmembrane region" description="Helical" evidence="6">
    <location>
        <begin position="169"/>
        <end position="189"/>
    </location>
</feature>
<comment type="caution">
    <text evidence="8">The sequence shown here is derived from an EMBL/GenBank/DDBJ whole genome shotgun (WGS) entry which is preliminary data.</text>
</comment>
<evidence type="ECO:0000256" key="2">
    <source>
        <dbReference type="ARBA" id="ARBA00022692"/>
    </source>
</evidence>
<dbReference type="EMBL" id="LHQR01000065">
    <property type="protein sequence ID" value="KXG48945.1"/>
    <property type="molecule type" value="Genomic_DNA"/>
</dbReference>
<dbReference type="AlphaFoldDB" id="A0A135LIY8"/>
<feature type="transmembrane region" description="Helical" evidence="6">
    <location>
        <begin position="51"/>
        <end position="71"/>
    </location>
</feature>
<keyword evidence="3 6" id="KW-1133">Transmembrane helix</keyword>
<feature type="region of interest" description="Disordered" evidence="5">
    <location>
        <begin position="529"/>
        <end position="566"/>
    </location>
</feature>
<evidence type="ECO:0000259" key="7">
    <source>
        <dbReference type="PROSITE" id="PS50850"/>
    </source>
</evidence>
<dbReference type="PANTHER" id="PTHR23501:SF198">
    <property type="entry name" value="AZOLE RESISTANCE PROTEIN 1-RELATED"/>
    <property type="match status" value="1"/>
</dbReference>
<feature type="transmembrane region" description="Helical" evidence="6">
    <location>
        <begin position="498"/>
        <end position="519"/>
    </location>
</feature>
<feature type="transmembrane region" description="Helical" evidence="6">
    <location>
        <begin position="362"/>
        <end position="380"/>
    </location>
</feature>
<feature type="transmembrane region" description="Helical" evidence="6">
    <location>
        <begin position="210"/>
        <end position="231"/>
    </location>
</feature>
<feature type="transmembrane region" description="Helical" evidence="6">
    <location>
        <begin position="392"/>
        <end position="411"/>
    </location>
</feature>
<dbReference type="OrthoDB" id="10021397at2759"/>
<evidence type="ECO:0000256" key="4">
    <source>
        <dbReference type="ARBA" id="ARBA00023136"/>
    </source>
</evidence>
<feature type="transmembrane region" description="Helical" evidence="6">
    <location>
        <begin position="12"/>
        <end position="31"/>
    </location>
</feature>
<feature type="transmembrane region" description="Helical" evidence="6">
    <location>
        <begin position="274"/>
        <end position="299"/>
    </location>
</feature>
<keyword evidence="9" id="KW-1185">Reference proteome</keyword>
<evidence type="ECO:0000256" key="6">
    <source>
        <dbReference type="SAM" id="Phobius"/>
    </source>
</evidence>
<name>A0A135LIY8_PENPA</name>
<dbReference type="GeneID" id="63705828"/>
<sequence>METHLLTGKKLAIAFGAMLLALLLIALDQTILSTALPRIASDFNAFSQQGWVAASFVLTQTTFILFFSQVLRLHPAKYVLIASVLIFEAGSALCGAAQDVNALIGGRALSGVGAAGILTGILQVMAQATRLEDRPMLFSLFESVFAFASIIGPLVGGALTDHASWRWCFYINLPIGGVAIVAIIWLLDAPPPLGSEDYDRSFKSMFWSTAALDWIGAMLSLGAVTSLVLGLQWGGNEKEWDSTDVIVCLVLALVLTVVFIFWERYMGDRAMVPLVIFKSFSIYSICSFAIFNRFIYLIFTYVGSVPLPLVGQQLTSFHTIYYQAGRHHSATKSGVDLLPLMLSVVISIVVSGQLVGRYGRYWPYLVGGPLVGAVGAGLMYTVTALPSNAAVIGYQILVGLCIGITLQNILFAMQAEFDDTPKLISQATGMVNFCQFLGGTIGLAIAETTFSSQLVRNLREYAPDAPFATILQSPLSIYSAAVPDALLPNVVRAYVKSLSVVFIIGVPANVLSLVFALCISNINIKKKPETEAENNLPCGDKVTGAEQPTTSDGQPMAEKTHSHQSS</sequence>
<dbReference type="GO" id="GO:0005886">
    <property type="term" value="C:plasma membrane"/>
    <property type="evidence" value="ECO:0007669"/>
    <property type="project" value="TreeGrafter"/>
</dbReference>
<dbReference type="STRING" id="5078.A0A135LIY8"/>
<feature type="transmembrane region" description="Helical" evidence="6">
    <location>
        <begin position="78"/>
        <end position="98"/>
    </location>
</feature>
<comment type="subcellular location">
    <subcellularLocation>
        <location evidence="1">Membrane</location>
        <topology evidence="1">Multi-pass membrane protein</topology>
    </subcellularLocation>
</comment>
<accession>A0A135LIY8</accession>
<dbReference type="Proteomes" id="UP000070168">
    <property type="component" value="Unassembled WGS sequence"/>
</dbReference>
<evidence type="ECO:0000256" key="3">
    <source>
        <dbReference type="ARBA" id="ARBA00022989"/>
    </source>
</evidence>
<dbReference type="RefSeq" id="XP_040647481.1">
    <property type="nucleotide sequence ID" value="XM_040790528.1"/>
</dbReference>
<dbReference type="Pfam" id="PF07690">
    <property type="entry name" value="MFS_1"/>
    <property type="match status" value="1"/>
</dbReference>
<dbReference type="SUPFAM" id="SSF103473">
    <property type="entry name" value="MFS general substrate transporter"/>
    <property type="match status" value="1"/>
</dbReference>
<feature type="transmembrane region" description="Helical" evidence="6">
    <location>
        <begin position="137"/>
        <end position="157"/>
    </location>
</feature>
<dbReference type="GO" id="GO:0022857">
    <property type="term" value="F:transmembrane transporter activity"/>
    <property type="evidence" value="ECO:0007669"/>
    <property type="project" value="InterPro"/>
</dbReference>
<dbReference type="Gene3D" id="1.20.1250.20">
    <property type="entry name" value="MFS general substrate transporter like domains"/>
    <property type="match status" value="1"/>
</dbReference>
<feature type="domain" description="Major facilitator superfamily (MFS) profile" evidence="7">
    <location>
        <begin position="14"/>
        <end position="491"/>
    </location>
</feature>
<evidence type="ECO:0000313" key="9">
    <source>
        <dbReference type="Proteomes" id="UP000070168"/>
    </source>
</evidence>
<feature type="transmembrane region" description="Helical" evidence="6">
    <location>
        <begin position="423"/>
        <end position="446"/>
    </location>
</feature>
<keyword evidence="2 6" id="KW-0812">Transmembrane</keyword>
<dbReference type="InterPro" id="IPR020846">
    <property type="entry name" value="MFS_dom"/>
</dbReference>
<feature type="transmembrane region" description="Helical" evidence="6">
    <location>
        <begin position="243"/>
        <end position="262"/>
    </location>
</feature>
<proteinExistence type="predicted"/>
<dbReference type="InterPro" id="IPR011701">
    <property type="entry name" value="MFS"/>
</dbReference>
<evidence type="ECO:0000256" key="5">
    <source>
        <dbReference type="SAM" id="MobiDB-lite"/>
    </source>
</evidence>
<dbReference type="OMA" id="YVELDHY"/>
<dbReference type="PROSITE" id="PS50850">
    <property type="entry name" value="MFS"/>
    <property type="match status" value="1"/>
</dbReference>